<evidence type="ECO:0000313" key="2">
    <source>
        <dbReference type="Proteomes" id="UP000252100"/>
    </source>
</evidence>
<accession>A0A345BVD9</accession>
<dbReference type="Gene3D" id="1.20.120.440">
    <property type="entry name" value="YppE-like"/>
    <property type="match status" value="1"/>
</dbReference>
<sequence length="122" mass="14462">MIMEKEIIALSRRLSKDMEEANLYRKAVDEGRSFSFQEEIVPFVDDVQARAEEWRASVQTLLTTRTIGVLHPDQVEHTYENMYVMATESFQPHVQEKRYQERLQAVAYILNIVLEEIETRKR</sequence>
<proteinExistence type="predicted"/>
<dbReference type="SUPFAM" id="SSF140415">
    <property type="entry name" value="YppE-like"/>
    <property type="match status" value="1"/>
</dbReference>
<dbReference type="Pfam" id="PF08807">
    <property type="entry name" value="DUF1798"/>
    <property type="match status" value="1"/>
</dbReference>
<protein>
    <submittedName>
        <fullName evidence="1">DUF1798 family protein</fullName>
    </submittedName>
</protein>
<dbReference type="Proteomes" id="UP000252100">
    <property type="component" value="Chromosome"/>
</dbReference>
<dbReference type="AlphaFoldDB" id="A0A345BVD9"/>
<name>A0A345BVD9_9BACI</name>
<dbReference type="EMBL" id="CP031092">
    <property type="protein sequence ID" value="AXF54920.1"/>
    <property type="molecule type" value="Genomic_DNA"/>
</dbReference>
<keyword evidence="2" id="KW-1185">Reference proteome</keyword>
<reference evidence="1 2" key="1">
    <citation type="journal article" date="2018" name="J. Microbiol.">
        <title>Salicibibacter kimchii gen. nov., sp. nov., a moderately halophilic and alkalitolerant bacterium in the family Bacillaceae, isolated from kimchi.</title>
        <authorList>
            <person name="Jang J.Y."/>
            <person name="Oh Y.J."/>
            <person name="Lim S.K."/>
            <person name="Park H.K."/>
            <person name="Lee C."/>
            <person name="Kim J.Y."/>
            <person name="Lee M.A."/>
            <person name="Choi H.J."/>
        </authorList>
    </citation>
    <scope>NUCLEOTIDE SEQUENCE [LARGE SCALE GENOMIC DNA]</scope>
    <source>
        <strain evidence="1 2">NKC1-1</strain>
    </source>
</reference>
<gene>
    <name evidence="1" type="ORF">DT065_02065</name>
</gene>
<dbReference type="KEGG" id="rue:DT065_02065"/>
<dbReference type="InterPro" id="IPR023351">
    <property type="entry name" value="YppE-like_sf"/>
</dbReference>
<evidence type="ECO:0000313" key="1">
    <source>
        <dbReference type="EMBL" id="AXF54920.1"/>
    </source>
</evidence>
<organism evidence="1 2">
    <name type="scientific">Salicibibacter kimchii</name>
    <dbReference type="NCBI Taxonomy" id="2099786"/>
    <lineage>
        <taxon>Bacteria</taxon>
        <taxon>Bacillati</taxon>
        <taxon>Bacillota</taxon>
        <taxon>Bacilli</taxon>
        <taxon>Bacillales</taxon>
        <taxon>Bacillaceae</taxon>
        <taxon>Salicibibacter</taxon>
    </lineage>
</organism>
<dbReference type="InterPro" id="IPR014913">
    <property type="entry name" value="YppE-like"/>
</dbReference>